<keyword evidence="2" id="KW-0812">Transmembrane</keyword>
<organism evidence="3 4">
    <name type="scientific">Streptomyces phaeochromogenes</name>
    <dbReference type="NCBI Taxonomy" id="1923"/>
    <lineage>
        <taxon>Bacteria</taxon>
        <taxon>Bacillati</taxon>
        <taxon>Actinomycetota</taxon>
        <taxon>Actinomycetes</taxon>
        <taxon>Kitasatosporales</taxon>
        <taxon>Streptomycetaceae</taxon>
        <taxon>Streptomyces</taxon>
        <taxon>Streptomyces phaeochromogenes group</taxon>
    </lineage>
</organism>
<evidence type="ECO:0000313" key="3">
    <source>
        <dbReference type="EMBL" id="WSD17111.1"/>
    </source>
</evidence>
<feature type="transmembrane region" description="Helical" evidence="2">
    <location>
        <begin position="55"/>
        <end position="73"/>
    </location>
</feature>
<keyword evidence="2" id="KW-0472">Membrane</keyword>
<accession>A0ABZ1HHU7</accession>
<proteinExistence type="predicted"/>
<keyword evidence="2" id="KW-1133">Transmembrane helix</keyword>
<sequence length="93" mass="10514">MKVTHSTRERQFPTATDTTAEARDTTRPHTLTPAHQNTFEHTPEATATNLCSERAVLFIAAVTVLAVVWSRFFRRGPLEYLLGRATEPARYVK</sequence>
<dbReference type="Proteomes" id="UP001340816">
    <property type="component" value="Chromosome"/>
</dbReference>
<protein>
    <submittedName>
        <fullName evidence="3">DUF418 domain-containing protein</fullName>
    </submittedName>
</protein>
<dbReference type="EMBL" id="CP109135">
    <property type="protein sequence ID" value="WSD17111.1"/>
    <property type="molecule type" value="Genomic_DNA"/>
</dbReference>
<keyword evidence="4" id="KW-1185">Reference proteome</keyword>
<feature type="region of interest" description="Disordered" evidence="1">
    <location>
        <begin position="1"/>
        <end position="40"/>
    </location>
</feature>
<name>A0ABZ1HHU7_STRPH</name>
<feature type="compositionally biased region" description="Basic and acidic residues" evidence="1">
    <location>
        <begin position="1"/>
        <end position="11"/>
    </location>
</feature>
<dbReference type="RefSeq" id="WP_326760416.1">
    <property type="nucleotide sequence ID" value="NZ_CP108382.1"/>
</dbReference>
<evidence type="ECO:0000256" key="2">
    <source>
        <dbReference type="SAM" id="Phobius"/>
    </source>
</evidence>
<dbReference type="GeneID" id="93929568"/>
<gene>
    <name evidence="3" type="ORF">OHB35_29895</name>
</gene>
<evidence type="ECO:0000313" key="4">
    <source>
        <dbReference type="Proteomes" id="UP001340816"/>
    </source>
</evidence>
<reference evidence="3 4" key="1">
    <citation type="submission" date="2022-10" db="EMBL/GenBank/DDBJ databases">
        <title>The complete genomes of actinobacterial strains from the NBC collection.</title>
        <authorList>
            <person name="Joergensen T.S."/>
            <person name="Alvarez Arevalo M."/>
            <person name="Sterndorff E.B."/>
            <person name="Faurdal D."/>
            <person name="Vuksanovic O."/>
            <person name="Mourched A.-S."/>
            <person name="Charusanti P."/>
            <person name="Shaw S."/>
            <person name="Blin K."/>
            <person name="Weber T."/>
        </authorList>
    </citation>
    <scope>NUCLEOTIDE SEQUENCE [LARGE SCALE GENOMIC DNA]</scope>
    <source>
        <strain evidence="3 4">NBC 01752</strain>
    </source>
</reference>
<evidence type="ECO:0000256" key="1">
    <source>
        <dbReference type="SAM" id="MobiDB-lite"/>
    </source>
</evidence>